<name>A0A2N5UI30_9BASI</name>
<reference evidence="2 3" key="1">
    <citation type="submission" date="2017-11" db="EMBL/GenBank/DDBJ databases">
        <title>De novo assembly and phasing of dikaryotic genomes from two isolates of Puccinia coronata f. sp. avenae, the causal agent of oat crown rust.</title>
        <authorList>
            <person name="Miller M.E."/>
            <person name="Zhang Y."/>
            <person name="Omidvar V."/>
            <person name="Sperschneider J."/>
            <person name="Schwessinger B."/>
            <person name="Raley C."/>
            <person name="Palmer J.M."/>
            <person name="Garnica D."/>
            <person name="Upadhyaya N."/>
            <person name="Rathjen J."/>
            <person name="Taylor J.M."/>
            <person name="Park R.F."/>
            <person name="Dodds P.N."/>
            <person name="Hirsch C.D."/>
            <person name="Kianian S.F."/>
            <person name="Figueroa M."/>
        </authorList>
    </citation>
    <scope>NUCLEOTIDE SEQUENCE [LARGE SCALE GENOMIC DNA]</scope>
    <source>
        <strain evidence="2">12SD80</strain>
    </source>
</reference>
<gene>
    <name evidence="2" type="ORF">PCASD_09878</name>
</gene>
<sequence>MTNPQGPASLPTPSAQDNNTHDANGLLRTRSANLTYAAVVSASTQRTQIVSSVSRMINPQGLALLPTQITPSAAQGIVRLPPAPRLVPVSPGLSRLSPGTWIAPVSNSGFVRRKCLERLAPVSTVINREDSLDRLAPVHRGFAVANSLAGSQLAGVAVINCEQLDLQDTLALAGVAVINCERLQDTLAPICQLAGIAVIDCKRSQDTLAPILVSPAVAISSTDPELAGIQINPGTVCKQCPERLAPVSLAIAWSSTDAQLIPVSPAIIPKQCLDRRTKKITAHSTTNERPAICFSSQIAAMAAAKRNNSINGDVHSEVAKPEMGCSELLSSDLRSLEEDSLPDQSDRSSSLTGFSIGHTSKKKRQTFATEQTKEKKTPSQTTKSFLFTSTKTQTTRTNVTSIRHSYQPGQQEKTAIVGKRKQTQ</sequence>
<organism evidence="2 3">
    <name type="scientific">Puccinia coronata f. sp. avenae</name>
    <dbReference type="NCBI Taxonomy" id="200324"/>
    <lineage>
        <taxon>Eukaryota</taxon>
        <taxon>Fungi</taxon>
        <taxon>Dikarya</taxon>
        <taxon>Basidiomycota</taxon>
        <taxon>Pucciniomycotina</taxon>
        <taxon>Pucciniomycetes</taxon>
        <taxon>Pucciniales</taxon>
        <taxon>Pucciniaceae</taxon>
        <taxon>Puccinia</taxon>
    </lineage>
</organism>
<feature type="compositionally biased region" description="Low complexity" evidence="1">
    <location>
        <begin position="379"/>
        <end position="401"/>
    </location>
</feature>
<dbReference type="AlphaFoldDB" id="A0A2N5UI30"/>
<feature type="compositionally biased region" description="Polar residues" evidence="1">
    <location>
        <begin position="1"/>
        <end position="22"/>
    </location>
</feature>
<evidence type="ECO:0000313" key="2">
    <source>
        <dbReference type="EMBL" id="PLW37411.1"/>
    </source>
</evidence>
<proteinExistence type="predicted"/>
<feature type="region of interest" description="Disordered" evidence="1">
    <location>
        <begin position="1"/>
        <end position="23"/>
    </location>
</feature>
<evidence type="ECO:0000256" key="1">
    <source>
        <dbReference type="SAM" id="MobiDB-lite"/>
    </source>
</evidence>
<dbReference type="EMBL" id="PGCI01000143">
    <property type="protein sequence ID" value="PLW37411.1"/>
    <property type="molecule type" value="Genomic_DNA"/>
</dbReference>
<dbReference type="Proteomes" id="UP000235392">
    <property type="component" value="Unassembled WGS sequence"/>
</dbReference>
<feature type="region of interest" description="Disordered" evidence="1">
    <location>
        <begin position="335"/>
        <end position="424"/>
    </location>
</feature>
<feature type="compositionally biased region" description="Polar residues" evidence="1">
    <location>
        <begin position="402"/>
        <end position="413"/>
    </location>
</feature>
<accession>A0A2N5UI30</accession>
<evidence type="ECO:0000313" key="3">
    <source>
        <dbReference type="Proteomes" id="UP000235392"/>
    </source>
</evidence>
<protein>
    <submittedName>
        <fullName evidence="2">Uncharacterized protein</fullName>
    </submittedName>
</protein>
<comment type="caution">
    <text evidence="2">The sequence shown here is derived from an EMBL/GenBank/DDBJ whole genome shotgun (WGS) entry which is preliminary data.</text>
</comment>